<reference evidence="2" key="1">
    <citation type="submission" date="2019-08" db="EMBL/GenBank/DDBJ databases">
        <authorList>
            <person name="Kucharzyk K."/>
            <person name="Murdoch R.W."/>
            <person name="Higgins S."/>
            <person name="Loffler F."/>
        </authorList>
    </citation>
    <scope>NUCLEOTIDE SEQUENCE</scope>
</reference>
<dbReference type="InterPro" id="IPR051532">
    <property type="entry name" value="Ester_Hydrolysis_Enzymes"/>
</dbReference>
<comment type="caution">
    <text evidence="2">The sequence shown here is derived from an EMBL/GenBank/DDBJ whole genome shotgun (WGS) entry which is preliminary data.</text>
</comment>
<dbReference type="AlphaFoldDB" id="A0A644VYM1"/>
<organism evidence="2">
    <name type="scientific">bioreactor metagenome</name>
    <dbReference type="NCBI Taxonomy" id="1076179"/>
    <lineage>
        <taxon>unclassified sequences</taxon>
        <taxon>metagenomes</taxon>
        <taxon>ecological metagenomes</taxon>
    </lineage>
</organism>
<dbReference type="Pfam" id="PF13472">
    <property type="entry name" value="Lipase_GDSL_2"/>
    <property type="match status" value="1"/>
</dbReference>
<gene>
    <name evidence="2" type="ORF">SDC9_42594</name>
</gene>
<dbReference type="GO" id="GO:0004622">
    <property type="term" value="F:phosphatidylcholine lysophospholipase activity"/>
    <property type="evidence" value="ECO:0007669"/>
    <property type="project" value="TreeGrafter"/>
</dbReference>
<dbReference type="EMBL" id="VSSQ01000509">
    <property type="protein sequence ID" value="MPL96416.1"/>
    <property type="molecule type" value="Genomic_DNA"/>
</dbReference>
<dbReference type="InterPro" id="IPR013830">
    <property type="entry name" value="SGNH_hydro"/>
</dbReference>
<name>A0A644VYM1_9ZZZZ</name>
<protein>
    <recommendedName>
        <fullName evidence="1">SGNH hydrolase-type esterase domain-containing protein</fullName>
    </recommendedName>
</protein>
<feature type="domain" description="SGNH hydrolase-type esterase" evidence="1">
    <location>
        <begin position="56"/>
        <end position="215"/>
    </location>
</feature>
<dbReference type="Gene3D" id="3.40.50.1110">
    <property type="entry name" value="SGNH hydrolase"/>
    <property type="match status" value="1"/>
</dbReference>
<evidence type="ECO:0000259" key="1">
    <source>
        <dbReference type="Pfam" id="PF13472"/>
    </source>
</evidence>
<dbReference type="PANTHER" id="PTHR30383">
    <property type="entry name" value="THIOESTERASE 1/PROTEASE 1/LYSOPHOSPHOLIPASE L1"/>
    <property type="match status" value="1"/>
</dbReference>
<evidence type="ECO:0000313" key="2">
    <source>
        <dbReference type="EMBL" id="MPL96416.1"/>
    </source>
</evidence>
<dbReference type="SUPFAM" id="SSF52266">
    <property type="entry name" value="SGNH hydrolase"/>
    <property type="match status" value="1"/>
</dbReference>
<accession>A0A644VYM1</accession>
<sequence length="228" mass="25492">MNNIIKSSITIVLISLSATITNINSFAQNNKYSTLYYQRASLFEELSVDSNDIIFLGNSITHFGEWHEIFNNPNIKNRGISGDIAQGVYDRLNPILKGKPLKIFLLIGINDVSHNLTADSIVNAIRKISLKIKEASPDTKLYIQSVMPVNPAFNMFLKATERGDVVKEINKGLELLCSDESITFIDIYNCLTTPGTDLLNPDFTNDGLHLMGAGYLRWAEAIKKHLEE</sequence>
<dbReference type="InterPro" id="IPR036514">
    <property type="entry name" value="SGNH_hydro_sf"/>
</dbReference>
<proteinExistence type="predicted"/>
<dbReference type="PANTHER" id="PTHR30383:SF5">
    <property type="entry name" value="SGNH HYDROLASE-TYPE ESTERASE DOMAIN-CONTAINING PROTEIN"/>
    <property type="match status" value="1"/>
</dbReference>